<evidence type="ECO:0000256" key="2">
    <source>
        <dbReference type="ARBA" id="ARBA00022963"/>
    </source>
</evidence>
<dbReference type="GO" id="GO:0016042">
    <property type="term" value="P:lipid catabolic process"/>
    <property type="evidence" value="ECO:0007669"/>
    <property type="project" value="UniProtKB-UniRule"/>
</dbReference>
<sequence length="246" mass="26109">MRALVLSGGGARGLAHIGALEVFQEQGIAFDLVVGTSMGAIVGALFAAGRSPAEILALARKTPWLSLLGLSPREGIFSRRKLSGFLAEHLPPRFEDLPLPLVVTAVDLERGRPLYLRQGELVSAVLASAAYPGLLAPVEREGVLLVDGGVLDNLPVDAARFLGAEEVYAVDVSAEVFGEALPRNLLGVARRAVDLMQAQLTALRLALYPPEVYVRPRLLGVGIEAFGRLEEIYQAGKEAARAALAE</sequence>
<feature type="short sequence motif" description="GXGXXG" evidence="4">
    <location>
        <begin position="8"/>
        <end position="13"/>
    </location>
</feature>
<dbReference type="Proteomes" id="UP000030364">
    <property type="component" value="Unassembled WGS sequence"/>
</dbReference>
<dbReference type="PATRIC" id="fig|276.5.peg.1948"/>
<organism evidence="6 7">
    <name type="scientific">Thermus filiformis</name>
    <dbReference type="NCBI Taxonomy" id="276"/>
    <lineage>
        <taxon>Bacteria</taxon>
        <taxon>Thermotogati</taxon>
        <taxon>Deinococcota</taxon>
        <taxon>Deinococci</taxon>
        <taxon>Thermales</taxon>
        <taxon>Thermaceae</taxon>
        <taxon>Thermus</taxon>
    </lineage>
</organism>
<feature type="domain" description="PNPLA" evidence="5">
    <location>
        <begin position="4"/>
        <end position="160"/>
    </location>
</feature>
<protein>
    <submittedName>
        <fullName evidence="6">Phospholipase</fullName>
    </submittedName>
</protein>
<proteinExistence type="predicted"/>
<dbReference type="InterPro" id="IPR016035">
    <property type="entry name" value="Acyl_Trfase/lysoPLipase"/>
</dbReference>
<dbReference type="SUPFAM" id="SSF52151">
    <property type="entry name" value="FabD/lysophospholipase-like"/>
    <property type="match status" value="1"/>
</dbReference>
<dbReference type="RefSeq" id="WP_038066464.1">
    <property type="nucleotide sequence ID" value="NZ_JPSL02000037.1"/>
</dbReference>
<name>A0A0A2WN61_THEFI</name>
<feature type="active site" description="Proton acceptor" evidence="4">
    <location>
        <position position="147"/>
    </location>
</feature>
<feature type="short sequence motif" description="DGA/G" evidence="4">
    <location>
        <begin position="147"/>
        <end position="149"/>
    </location>
</feature>
<dbReference type="PROSITE" id="PS51635">
    <property type="entry name" value="PNPLA"/>
    <property type="match status" value="1"/>
</dbReference>
<dbReference type="AlphaFoldDB" id="A0A0A2WN61"/>
<evidence type="ECO:0000256" key="3">
    <source>
        <dbReference type="ARBA" id="ARBA00023098"/>
    </source>
</evidence>
<evidence type="ECO:0000313" key="7">
    <source>
        <dbReference type="Proteomes" id="UP000030364"/>
    </source>
</evidence>
<feature type="short sequence motif" description="GXSXG" evidence="4">
    <location>
        <begin position="35"/>
        <end position="39"/>
    </location>
</feature>
<dbReference type="PANTHER" id="PTHR14226:SF29">
    <property type="entry name" value="NEUROPATHY TARGET ESTERASE SWS"/>
    <property type="match status" value="1"/>
</dbReference>
<dbReference type="EMBL" id="JPSL02000037">
    <property type="protein sequence ID" value="KGQ21248.1"/>
    <property type="molecule type" value="Genomic_DNA"/>
</dbReference>
<dbReference type="GO" id="GO:0016787">
    <property type="term" value="F:hydrolase activity"/>
    <property type="evidence" value="ECO:0007669"/>
    <property type="project" value="UniProtKB-UniRule"/>
</dbReference>
<keyword evidence="1 4" id="KW-0378">Hydrolase</keyword>
<keyword evidence="3 4" id="KW-0443">Lipid metabolism</keyword>
<dbReference type="Pfam" id="PF01734">
    <property type="entry name" value="Patatin"/>
    <property type="match status" value="1"/>
</dbReference>
<keyword evidence="7" id="KW-1185">Reference proteome</keyword>
<dbReference type="InterPro" id="IPR002641">
    <property type="entry name" value="PNPLA_dom"/>
</dbReference>
<dbReference type="STRING" id="276.THFILI_03280"/>
<dbReference type="PANTHER" id="PTHR14226">
    <property type="entry name" value="NEUROPATHY TARGET ESTERASE/SWISS CHEESE D.MELANOGASTER"/>
    <property type="match status" value="1"/>
</dbReference>
<evidence type="ECO:0000313" key="6">
    <source>
        <dbReference type="EMBL" id="KGQ21248.1"/>
    </source>
</evidence>
<evidence type="ECO:0000259" key="5">
    <source>
        <dbReference type="PROSITE" id="PS51635"/>
    </source>
</evidence>
<gene>
    <name evidence="6" type="ORF">THFILI_03280</name>
</gene>
<accession>A0A0A2WN61</accession>
<reference evidence="6 7" key="1">
    <citation type="journal article" date="2015" name="Genome Announc.">
        <title>Draft Genome Sequence of the Thermophile Thermus filiformis ATCC 43280, Producer of Carotenoid-(Di)glucoside-Branched Fatty Acid (Di)esters and Source of Hyperthermostable Enzymes of Biotechnological Interest.</title>
        <authorList>
            <person name="Mandelli F."/>
            <person name="Oliveira Ramires B."/>
            <person name="Couger M.B."/>
            <person name="Paixao D.A."/>
            <person name="Camilo C.M."/>
            <person name="Polikarpov I."/>
            <person name="Prade R."/>
            <person name="Riano-Pachon D.M."/>
            <person name="Squina F.M."/>
        </authorList>
    </citation>
    <scope>NUCLEOTIDE SEQUENCE [LARGE SCALE GENOMIC DNA]</scope>
    <source>
        <strain evidence="6 7">ATCC 43280</strain>
    </source>
</reference>
<dbReference type="CDD" id="cd07205">
    <property type="entry name" value="Pat_PNPLA6_PNPLA7_NTE1_like"/>
    <property type="match status" value="1"/>
</dbReference>
<feature type="active site" description="Nucleophile" evidence="4">
    <location>
        <position position="37"/>
    </location>
</feature>
<dbReference type="InterPro" id="IPR050301">
    <property type="entry name" value="NTE"/>
</dbReference>
<evidence type="ECO:0000256" key="4">
    <source>
        <dbReference type="PROSITE-ProRule" id="PRU01161"/>
    </source>
</evidence>
<dbReference type="OrthoDB" id="9770965at2"/>
<dbReference type="Gene3D" id="3.40.1090.10">
    <property type="entry name" value="Cytosolic phospholipase A2 catalytic domain"/>
    <property type="match status" value="2"/>
</dbReference>
<keyword evidence="2 4" id="KW-0442">Lipid degradation</keyword>
<evidence type="ECO:0000256" key="1">
    <source>
        <dbReference type="ARBA" id="ARBA00022801"/>
    </source>
</evidence>
<comment type="caution">
    <text evidence="6">The sequence shown here is derived from an EMBL/GenBank/DDBJ whole genome shotgun (WGS) entry which is preliminary data.</text>
</comment>